<organism evidence="1 3">
    <name type="scientific">Nitrospira moscoviensis</name>
    <dbReference type="NCBI Taxonomy" id="42253"/>
    <lineage>
        <taxon>Bacteria</taxon>
        <taxon>Pseudomonadati</taxon>
        <taxon>Nitrospirota</taxon>
        <taxon>Nitrospiria</taxon>
        <taxon>Nitrospirales</taxon>
        <taxon>Nitrospiraceae</taxon>
        <taxon>Nitrospira</taxon>
    </lineage>
</organism>
<accession>A0A0K2G6H9</accession>
<evidence type="ECO:0000313" key="1">
    <source>
        <dbReference type="EMBL" id="ALA56548.1"/>
    </source>
</evidence>
<dbReference type="AlphaFoldDB" id="A0A0K2G6H9"/>
<dbReference type="STRING" id="42253.NITMOv2_0108"/>
<dbReference type="PATRIC" id="fig|42253.5.peg.107"/>
<gene>
    <name evidence="1" type="ORF">NITMOv2_0108</name>
    <name evidence="2" type="ORF">NITMOv2_4674</name>
</gene>
<sequence length="131" mass="14648">MVNALSAMIWALERQTRFTIEGILVCVESPSSRTYIGESLLPTPKGSYIPGLYVDRIPVHHIVNHPRDITAPLDPTGYVAFSLRLNSILVTTHHCLMQYKSAYETVAQRVVNGVWVETSVFHQRGEVPEGT</sequence>
<dbReference type="EMBL" id="CP011801">
    <property type="protein sequence ID" value="ALA61045.1"/>
    <property type="molecule type" value="Genomic_DNA"/>
</dbReference>
<evidence type="ECO:0000313" key="2">
    <source>
        <dbReference type="EMBL" id="ALA61045.1"/>
    </source>
</evidence>
<name>A0A0K2G6H9_NITMO</name>
<dbReference type="KEGG" id="nmv:NITMOv2_0108"/>
<dbReference type="Proteomes" id="UP000069205">
    <property type="component" value="Chromosome"/>
</dbReference>
<evidence type="ECO:0000313" key="3">
    <source>
        <dbReference type="Proteomes" id="UP000069205"/>
    </source>
</evidence>
<protein>
    <submittedName>
        <fullName evidence="1">Uncharacterized protein</fullName>
    </submittedName>
</protein>
<reference evidence="1 3" key="1">
    <citation type="journal article" date="2015" name="Proc. Natl. Acad. Sci. U.S.A.">
        <title>Expanded metabolic versatility of ubiquitous nitrite-oxidizing bacteria from the genus Nitrospira.</title>
        <authorList>
            <person name="Koch H."/>
            <person name="Lucker S."/>
            <person name="Albertsen M."/>
            <person name="Kitzinger K."/>
            <person name="Herbold C."/>
            <person name="Spieck E."/>
            <person name="Nielsen P.H."/>
            <person name="Wagner M."/>
            <person name="Daims H."/>
        </authorList>
    </citation>
    <scope>NUCLEOTIDE SEQUENCE [LARGE SCALE GENOMIC DNA]</scope>
    <source>
        <strain evidence="1 3">NSP M-1</strain>
    </source>
</reference>
<proteinExistence type="predicted"/>
<dbReference type="EMBL" id="CP011801">
    <property type="protein sequence ID" value="ALA56548.1"/>
    <property type="molecule type" value="Genomic_DNA"/>
</dbReference>
<dbReference type="KEGG" id="nmv:NITMOv2_4674"/>
<keyword evidence="3" id="KW-1185">Reference proteome</keyword>